<accession>A0A318N5D3</accession>
<keyword evidence="2" id="KW-1185">Reference proteome</keyword>
<dbReference type="RefSeq" id="WP_110439352.1">
    <property type="nucleotide sequence ID" value="NZ_CP046393.1"/>
</dbReference>
<dbReference type="OrthoDB" id="9941424at2"/>
<comment type="caution">
    <text evidence="1">The sequence shown here is derived from an EMBL/GenBank/DDBJ whole genome shotgun (WGS) entry which is preliminary data.</text>
</comment>
<gene>
    <name evidence="1" type="ORF">DK869_07240</name>
</gene>
<name>A0A318N5D3_9PROT</name>
<organism evidence="1 2">
    <name type="scientific">Commensalibacter melissae</name>
    <dbReference type="NCBI Taxonomy" id="2070537"/>
    <lineage>
        <taxon>Bacteria</taxon>
        <taxon>Pseudomonadati</taxon>
        <taxon>Pseudomonadota</taxon>
        <taxon>Alphaproteobacteria</taxon>
        <taxon>Acetobacterales</taxon>
        <taxon>Acetobacteraceae</taxon>
    </lineage>
</organism>
<proteinExistence type="predicted"/>
<sequence length="187" mass="21333">MISLSKTCQLFVLGVSLFTTSYSVTTYSKTLKTQKITQQTSENIKFGEWLYYPQSNPPTLAWWNERMSRAAPILYISFSAEKITLNAVTPLWPNTGIIFYLNDKTEKQGINLILQKRDQENCYYSATIDLENRQKFVNNLVTVRKARLITPISSQSLSLKQVNQAMQLIITTHPEINLTLPSTTASQ</sequence>
<evidence type="ECO:0000313" key="1">
    <source>
        <dbReference type="EMBL" id="PXY99732.1"/>
    </source>
</evidence>
<dbReference type="EMBL" id="QGLT01000004">
    <property type="protein sequence ID" value="PXY99732.1"/>
    <property type="molecule type" value="Genomic_DNA"/>
</dbReference>
<protein>
    <submittedName>
        <fullName evidence="1">Uncharacterized protein</fullName>
    </submittedName>
</protein>
<reference evidence="1 2" key="1">
    <citation type="submission" date="2018-05" db="EMBL/GenBank/DDBJ databases">
        <title>Reference genomes for bee gut microbiota database.</title>
        <authorList>
            <person name="Ellegaard K.M."/>
        </authorList>
    </citation>
    <scope>NUCLEOTIDE SEQUENCE [LARGE SCALE GENOMIC DNA]</scope>
    <source>
        <strain evidence="1 2">ESL0284</strain>
    </source>
</reference>
<dbReference type="Proteomes" id="UP000247565">
    <property type="component" value="Unassembled WGS sequence"/>
</dbReference>
<evidence type="ECO:0000313" key="2">
    <source>
        <dbReference type="Proteomes" id="UP000247565"/>
    </source>
</evidence>
<dbReference type="AlphaFoldDB" id="A0A318N5D3"/>